<comment type="caution">
    <text evidence="2">The sequence shown here is derived from an EMBL/GenBank/DDBJ whole genome shotgun (WGS) entry which is preliminary data.</text>
</comment>
<sequence length="114" mass="11449">MSLEVAPRSATAVLDGAIARPSIGGGSSTTAHSCATASSGAAVTPTATTSTRAAYAAWPAAIKNSPENPTASPVLRPRIRASRGGAHCKHASPIDAHDARLGETKRYDAGAQIT</sequence>
<evidence type="ECO:0000313" key="2">
    <source>
        <dbReference type="EMBL" id="KAH9370021.1"/>
    </source>
</evidence>
<reference evidence="2 3" key="1">
    <citation type="journal article" date="2020" name="Cell">
        <title>Large-Scale Comparative Analyses of Tick Genomes Elucidate Their Genetic Diversity and Vector Capacities.</title>
        <authorList>
            <consortium name="Tick Genome and Microbiome Consortium (TIGMIC)"/>
            <person name="Jia N."/>
            <person name="Wang J."/>
            <person name="Shi W."/>
            <person name="Du L."/>
            <person name="Sun Y."/>
            <person name="Zhan W."/>
            <person name="Jiang J.F."/>
            <person name="Wang Q."/>
            <person name="Zhang B."/>
            <person name="Ji P."/>
            <person name="Bell-Sakyi L."/>
            <person name="Cui X.M."/>
            <person name="Yuan T.T."/>
            <person name="Jiang B.G."/>
            <person name="Yang W.F."/>
            <person name="Lam T.T."/>
            <person name="Chang Q.C."/>
            <person name="Ding S.J."/>
            <person name="Wang X.J."/>
            <person name="Zhu J.G."/>
            <person name="Ruan X.D."/>
            <person name="Zhao L."/>
            <person name="Wei J.T."/>
            <person name="Ye R.Z."/>
            <person name="Que T.C."/>
            <person name="Du C.H."/>
            <person name="Zhou Y.H."/>
            <person name="Cheng J.X."/>
            <person name="Dai P.F."/>
            <person name="Guo W.B."/>
            <person name="Han X.H."/>
            <person name="Huang E.J."/>
            <person name="Li L.F."/>
            <person name="Wei W."/>
            <person name="Gao Y.C."/>
            <person name="Liu J.Z."/>
            <person name="Shao H.Z."/>
            <person name="Wang X."/>
            <person name="Wang C.C."/>
            <person name="Yang T.C."/>
            <person name="Huo Q.B."/>
            <person name="Li W."/>
            <person name="Chen H.Y."/>
            <person name="Chen S.E."/>
            <person name="Zhou L.G."/>
            <person name="Ni X.B."/>
            <person name="Tian J.H."/>
            <person name="Sheng Y."/>
            <person name="Liu T."/>
            <person name="Pan Y.S."/>
            <person name="Xia L.Y."/>
            <person name="Li J."/>
            <person name="Zhao F."/>
            <person name="Cao W.C."/>
        </authorList>
    </citation>
    <scope>NUCLEOTIDE SEQUENCE [LARGE SCALE GENOMIC DNA]</scope>
    <source>
        <strain evidence="2">HaeL-2018</strain>
    </source>
</reference>
<organism evidence="2 3">
    <name type="scientific">Haemaphysalis longicornis</name>
    <name type="common">Bush tick</name>
    <dbReference type="NCBI Taxonomy" id="44386"/>
    <lineage>
        <taxon>Eukaryota</taxon>
        <taxon>Metazoa</taxon>
        <taxon>Ecdysozoa</taxon>
        <taxon>Arthropoda</taxon>
        <taxon>Chelicerata</taxon>
        <taxon>Arachnida</taxon>
        <taxon>Acari</taxon>
        <taxon>Parasitiformes</taxon>
        <taxon>Ixodida</taxon>
        <taxon>Ixodoidea</taxon>
        <taxon>Ixodidae</taxon>
        <taxon>Haemaphysalinae</taxon>
        <taxon>Haemaphysalis</taxon>
    </lineage>
</organism>
<dbReference type="VEuPathDB" id="VectorBase:HLOH_064228"/>
<feature type="compositionally biased region" description="Low complexity" evidence="1">
    <location>
        <begin position="28"/>
        <end position="47"/>
    </location>
</feature>
<accession>A0A9J6G480</accession>
<dbReference type="Proteomes" id="UP000821853">
    <property type="component" value="Chromosome 3"/>
</dbReference>
<gene>
    <name evidence="2" type="ORF">HPB48_001898</name>
</gene>
<evidence type="ECO:0000313" key="3">
    <source>
        <dbReference type="Proteomes" id="UP000821853"/>
    </source>
</evidence>
<protein>
    <submittedName>
        <fullName evidence="2">Uncharacterized protein</fullName>
    </submittedName>
</protein>
<keyword evidence="3" id="KW-1185">Reference proteome</keyword>
<proteinExistence type="predicted"/>
<dbReference type="EMBL" id="JABSTR010000005">
    <property type="protein sequence ID" value="KAH9370021.1"/>
    <property type="molecule type" value="Genomic_DNA"/>
</dbReference>
<feature type="region of interest" description="Disordered" evidence="1">
    <location>
        <begin position="19"/>
        <end position="47"/>
    </location>
</feature>
<dbReference type="AlphaFoldDB" id="A0A9J6G480"/>
<name>A0A9J6G480_HAELO</name>
<evidence type="ECO:0000256" key="1">
    <source>
        <dbReference type="SAM" id="MobiDB-lite"/>
    </source>
</evidence>